<protein>
    <recommendedName>
        <fullName evidence="3">DUF4175 family protein</fullName>
    </recommendedName>
</protein>
<reference evidence="2" key="1">
    <citation type="journal article" date="2020" name="mSystems">
        <title>Genome- and Community-Level Interaction Insights into Carbon Utilization and Element Cycling Functions of Hydrothermarchaeota in Hydrothermal Sediment.</title>
        <authorList>
            <person name="Zhou Z."/>
            <person name="Liu Y."/>
            <person name="Xu W."/>
            <person name="Pan J."/>
            <person name="Luo Z.H."/>
            <person name="Li M."/>
        </authorList>
    </citation>
    <scope>NUCLEOTIDE SEQUENCE [LARGE SCALE GENOMIC DNA]</scope>
    <source>
        <strain evidence="2">SpSt-1182</strain>
    </source>
</reference>
<comment type="caution">
    <text evidence="2">The sequence shown here is derived from an EMBL/GenBank/DDBJ whole genome shotgun (WGS) entry which is preliminary data.</text>
</comment>
<evidence type="ECO:0000256" key="1">
    <source>
        <dbReference type="SAM" id="Phobius"/>
    </source>
</evidence>
<feature type="transmembrane region" description="Helical" evidence="1">
    <location>
        <begin position="39"/>
        <end position="57"/>
    </location>
</feature>
<gene>
    <name evidence="2" type="ORF">ENN51_04140</name>
</gene>
<name>A0A7V0T5A6_UNCW3</name>
<dbReference type="EMBL" id="DSBX01000155">
    <property type="protein sequence ID" value="HDQ99459.1"/>
    <property type="molecule type" value="Genomic_DNA"/>
</dbReference>
<keyword evidence="1" id="KW-0812">Transmembrane</keyword>
<feature type="non-terminal residue" evidence="2">
    <location>
        <position position="469"/>
    </location>
</feature>
<dbReference type="Proteomes" id="UP000885672">
    <property type="component" value="Unassembled WGS sequence"/>
</dbReference>
<feature type="transmembrane region" description="Helical" evidence="1">
    <location>
        <begin position="125"/>
        <end position="146"/>
    </location>
</feature>
<feature type="transmembrane region" description="Helical" evidence="1">
    <location>
        <begin position="12"/>
        <end position="33"/>
    </location>
</feature>
<keyword evidence="1" id="KW-0472">Membrane</keyword>
<evidence type="ECO:0008006" key="3">
    <source>
        <dbReference type="Google" id="ProtNLM"/>
    </source>
</evidence>
<evidence type="ECO:0000313" key="2">
    <source>
        <dbReference type="EMBL" id="HDQ99459.1"/>
    </source>
</evidence>
<proteinExistence type="predicted"/>
<sequence>MAVLRRQRLANDLPALVLLAVGLLAAGVVLTALLFWSGWVLLGLLLPFGLVVGRWLAGLRRRQLAYAVEAAFPAVAGRLVAALDLADQPETREGYSAELQQAAVRSVEDDMRGLPLTRLCRRGRLVRAGLVAAVGVGLLLVGRLALPARFEVGLANALARDRLPVRFAVVPGDTAVLPGTEVVVECRVEPAGAFRAVTFEAAGRPRKRLPLVDGVARVELYATHELSYRFRALAAVSAEHRVCVLEPLGIEELSFTCRYPPYSGLPEVRSAGPDLVALVGSEFTVTGRANQELSEGRLVFPVDTVELEPGPGRAFTGAFTVRRDDRGVFQLRDGQFDGDWQECGFVTVRAVPDETPLVRVLRPGRDVDLPMSMQLPLLINSLDDYGLGALWLRWDRDSLDRRARIRSLAGRREDTTLYVWDLSDLGLLPGEVIRYRVEITDNDVVSGPKTGRSDVYEVRFPTMEEIYSA</sequence>
<organism evidence="2">
    <name type="scientific">candidate division WOR-3 bacterium</name>
    <dbReference type="NCBI Taxonomy" id="2052148"/>
    <lineage>
        <taxon>Bacteria</taxon>
        <taxon>Bacteria division WOR-3</taxon>
    </lineage>
</organism>
<keyword evidence="1" id="KW-1133">Transmembrane helix</keyword>
<dbReference type="AlphaFoldDB" id="A0A7V0T5A6"/>
<accession>A0A7V0T5A6</accession>